<evidence type="ECO:0000313" key="3">
    <source>
        <dbReference type="Proteomes" id="UP001055940"/>
    </source>
</evidence>
<name>A0ABY5D166_9ACTN</name>
<reference evidence="2" key="1">
    <citation type="submission" date="2022-06" db="EMBL/GenBank/DDBJ databases">
        <authorList>
            <person name="Ping M."/>
        </authorList>
    </citation>
    <scope>NUCLEOTIDE SEQUENCE</scope>
    <source>
        <strain evidence="2">JCM11759T</strain>
    </source>
</reference>
<accession>A0ABY5D166</accession>
<dbReference type="RefSeq" id="WP_254416738.1">
    <property type="nucleotide sequence ID" value="NZ_BAAAJB010000063.1"/>
</dbReference>
<evidence type="ECO:0000313" key="2">
    <source>
        <dbReference type="EMBL" id="USY17155.1"/>
    </source>
</evidence>
<dbReference type="Proteomes" id="UP001055940">
    <property type="component" value="Chromosome"/>
</dbReference>
<dbReference type="Pfam" id="PF20789">
    <property type="entry name" value="4HBT_3C"/>
    <property type="match status" value="1"/>
</dbReference>
<dbReference type="EMBL" id="CP099837">
    <property type="protein sequence ID" value="USY17155.1"/>
    <property type="molecule type" value="Genomic_DNA"/>
</dbReference>
<proteinExistence type="predicted"/>
<sequence>MPKRAFPNVDLTVHLHSQPEGPWVGLDSSVVFGPSGLGLGLGLDSTVLHDRLGAVGSAEQRLTVRSL</sequence>
<keyword evidence="3" id="KW-1185">Reference proteome</keyword>
<evidence type="ECO:0000259" key="1">
    <source>
        <dbReference type="Pfam" id="PF20789"/>
    </source>
</evidence>
<organism evidence="2 3">
    <name type="scientific">Nocardiopsis exhalans</name>
    <dbReference type="NCBI Taxonomy" id="163604"/>
    <lineage>
        <taxon>Bacteria</taxon>
        <taxon>Bacillati</taxon>
        <taxon>Actinomycetota</taxon>
        <taxon>Actinomycetes</taxon>
        <taxon>Streptosporangiales</taxon>
        <taxon>Nocardiopsidaceae</taxon>
        <taxon>Nocardiopsis</taxon>
    </lineage>
</organism>
<feature type="domain" description="Acyl-CoA thioesterase-like C-terminal" evidence="1">
    <location>
        <begin position="4"/>
        <end position="63"/>
    </location>
</feature>
<gene>
    <name evidence="2" type="ORF">NE857_17510</name>
</gene>
<dbReference type="InterPro" id="IPR049450">
    <property type="entry name" value="ACOT8-like_C"/>
</dbReference>
<protein>
    <recommendedName>
        <fullName evidence="1">Acyl-CoA thioesterase-like C-terminal domain-containing protein</fullName>
    </recommendedName>
</protein>